<comment type="caution">
    <text evidence="16">The sequence shown here is derived from an EMBL/GenBank/DDBJ whole genome shotgun (WGS) entry which is preliminary data.</text>
</comment>
<comment type="catalytic activity">
    <reaction evidence="1">
        <text>ATP + protein L-histidine = ADP + protein N-phospho-L-histidine.</text>
        <dbReference type="EC" id="2.7.13.3"/>
    </reaction>
</comment>
<dbReference type="SUPFAM" id="SSF47384">
    <property type="entry name" value="Homodimeric domain of signal transducing histidine kinase"/>
    <property type="match status" value="1"/>
</dbReference>
<keyword evidence="8 16" id="KW-0418">Kinase</keyword>
<dbReference type="SUPFAM" id="SSF55874">
    <property type="entry name" value="ATPase domain of HSP90 chaperone/DNA topoisomerase II/histidine kinase"/>
    <property type="match status" value="1"/>
</dbReference>
<feature type="domain" description="HAMP" evidence="15">
    <location>
        <begin position="179"/>
        <end position="234"/>
    </location>
</feature>
<dbReference type="PANTHER" id="PTHR45436:SF14">
    <property type="entry name" value="SENSOR PROTEIN QSEC"/>
    <property type="match status" value="1"/>
</dbReference>
<dbReference type="GO" id="GO:0005524">
    <property type="term" value="F:ATP binding"/>
    <property type="evidence" value="ECO:0007669"/>
    <property type="project" value="UniProtKB-KW"/>
</dbReference>
<dbReference type="SMART" id="SM00387">
    <property type="entry name" value="HATPase_c"/>
    <property type="match status" value="1"/>
</dbReference>
<feature type="domain" description="Histidine kinase" evidence="14">
    <location>
        <begin position="242"/>
        <end position="455"/>
    </location>
</feature>
<keyword evidence="17" id="KW-1185">Reference proteome</keyword>
<dbReference type="PROSITE" id="PS50109">
    <property type="entry name" value="HIS_KIN"/>
    <property type="match status" value="1"/>
</dbReference>
<dbReference type="SMART" id="SM00388">
    <property type="entry name" value="HisKA"/>
    <property type="match status" value="1"/>
</dbReference>
<dbReference type="InterPro" id="IPR036890">
    <property type="entry name" value="HATPase_C_sf"/>
</dbReference>
<proteinExistence type="predicted"/>
<evidence type="ECO:0000256" key="13">
    <source>
        <dbReference type="SAM" id="Phobius"/>
    </source>
</evidence>
<dbReference type="GO" id="GO:0000155">
    <property type="term" value="F:phosphorelay sensor kinase activity"/>
    <property type="evidence" value="ECO:0007669"/>
    <property type="project" value="InterPro"/>
</dbReference>
<comment type="subcellular location">
    <subcellularLocation>
        <location evidence="2">Membrane</location>
        <topology evidence="2">Multi-pass membrane protein</topology>
    </subcellularLocation>
</comment>
<dbReference type="Pfam" id="PF02518">
    <property type="entry name" value="HATPase_c"/>
    <property type="match status" value="1"/>
</dbReference>
<evidence type="ECO:0000313" key="16">
    <source>
        <dbReference type="EMBL" id="MBA5638521.1"/>
    </source>
</evidence>
<evidence type="ECO:0000256" key="1">
    <source>
        <dbReference type="ARBA" id="ARBA00000085"/>
    </source>
</evidence>
<dbReference type="EMBL" id="JACEZT010000010">
    <property type="protein sequence ID" value="MBA5638521.1"/>
    <property type="molecule type" value="Genomic_DNA"/>
</dbReference>
<dbReference type="InterPro" id="IPR050428">
    <property type="entry name" value="TCS_sensor_his_kinase"/>
</dbReference>
<keyword evidence="10 13" id="KW-1133">Transmembrane helix</keyword>
<evidence type="ECO:0000256" key="5">
    <source>
        <dbReference type="ARBA" id="ARBA00022679"/>
    </source>
</evidence>
<evidence type="ECO:0000259" key="14">
    <source>
        <dbReference type="PROSITE" id="PS50109"/>
    </source>
</evidence>
<feature type="transmembrane region" description="Helical" evidence="13">
    <location>
        <begin position="162"/>
        <end position="181"/>
    </location>
</feature>
<name>A0A7W2ETX8_9BURK</name>
<evidence type="ECO:0000256" key="8">
    <source>
        <dbReference type="ARBA" id="ARBA00022777"/>
    </source>
</evidence>
<dbReference type="PRINTS" id="PR00344">
    <property type="entry name" value="BCTRLSENSOR"/>
</dbReference>
<reference evidence="16 17" key="1">
    <citation type="submission" date="2020-07" db="EMBL/GenBank/DDBJ databases">
        <title>Novel species isolated from subtropical streams in China.</title>
        <authorList>
            <person name="Lu H."/>
        </authorList>
    </citation>
    <scope>NUCLEOTIDE SEQUENCE [LARGE SCALE GENOMIC DNA]</scope>
    <source>
        <strain evidence="16 17">LX20W</strain>
    </source>
</reference>
<keyword evidence="12 13" id="KW-0472">Membrane</keyword>
<evidence type="ECO:0000256" key="12">
    <source>
        <dbReference type="ARBA" id="ARBA00023136"/>
    </source>
</evidence>
<keyword evidence="11" id="KW-0902">Two-component regulatory system</keyword>
<dbReference type="EC" id="2.7.13.3" evidence="3"/>
<dbReference type="InterPro" id="IPR003660">
    <property type="entry name" value="HAMP_dom"/>
</dbReference>
<keyword evidence="6 13" id="KW-0812">Transmembrane</keyword>
<dbReference type="InterPro" id="IPR013727">
    <property type="entry name" value="2CSK_N"/>
</dbReference>
<dbReference type="InterPro" id="IPR004358">
    <property type="entry name" value="Sig_transdc_His_kin-like_C"/>
</dbReference>
<dbReference type="Gene3D" id="1.10.287.130">
    <property type="match status" value="1"/>
</dbReference>
<keyword evidence="5" id="KW-0808">Transferase</keyword>
<dbReference type="InterPro" id="IPR003661">
    <property type="entry name" value="HisK_dim/P_dom"/>
</dbReference>
<dbReference type="PANTHER" id="PTHR45436">
    <property type="entry name" value="SENSOR HISTIDINE KINASE YKOH"/>
    <property type="match status" value="1"/>
</dbReference>
<evidence type="ECO:0000256" key="4">
    <source>
        <dbReference type="ARBA" id="ARBA00022553"/>
    </source>
</evidence>
<evidence type="ECO:0000313" key="17">
    <source>
        <dbReference type="Proteomes" id="UP000534388"/>
    </source>
</evidence>
<dbReference type="RefSeq" id="WP_182164165.1">
    <property type="nucleotide sequence ID" value="NZ_JACEZT010000010.1"/>
</dbReference>
<dbReference type="Pfam" id="PF08521">
    <property type="entry name" value="2CSK_N"/>
    <property type="match status" value="1"/>
</dbReference>
<evidence type="ECO:0000256" key="10">
    <source>
        <dbReference type="ARBA" id="ARBA00022989"/>
    </source>
</evidence>
<evidence type="ECO:0000256" key="3">
    <source>
        <dbReference type="ARBA" id="ARBA00012438"/>
    </source>
</evidence>
<protein>
    <recommendedName>
        <fullName evidence="3">histidine kinase</fullName>
        <ecNumber evidence="3">2.7.13.3</ecNumber>
    </recommendedName>
</protein>
<evidence type="ECO:0000256" key="9">
    <source>
        <dbReference type="ARBA" id="ARBA00022840"/>
    </source>
</evidence>
<sequence length="457" mass="50648">MTTAAAPRSWSLRRTLLTVLLSLTCAVWAVSAFTVYLEADRESQELFDQSLTETAHLLLTLAAHEAEERQGLDPTALDEHDDLMHGQYLIFQLWDKSGHLLYKSAAAPEQVLADTEGLGWATLDARRWRTYTSWDGKGQLQIQLAEPASHRQEISDKFAHRIAVYALLAVPLLAGAIWWSINRVFRALQRSASEVAERTPNELREVSVDGAPTEVQPLLRAINQLFERVRRTLEHEQRFTADAAHELRTPLAAIKTNLQVIQRARNDAERNEFLAGLGASVDRASRLVDQLMTLSRMEPHTGAHPALQSLDLCELLAAQVPALREQARRHGLQLETDISPARCMLDPDSILILLRNLCDNAMRYTPQPGVVRLSCRREGEQVVLEVADTGPGIPPDMRERVFDRFFRLADANQPGSGLGLSIVRRVADAHGASVQLGDGLDGRGLGVRVLFPASAAG</sequence>
<dbReference type="GO" id="GO:0005886">
    <property type="term" value="C:plasma membrane"/>
    <property type="evidence" value="ECO:0007669"/>
    <property type="project" value="TreeGrafter"/>
</dbReference>
<dbReference type="AlphaFoldDB" id="A0A7W2ETX8"/>
<dbReference type="Gene3D" id="3.30.565.10">
    <property type="entry name" value="Histidine kinase-like ATPase, C-terminal domain"/>
    <property type="match status" value="1"/>
</dbReference>
<keyword evidence="9" id="KW-0067">ATP-binding</keyword>
<dbReference type="Proteomes" id="UP000534388">
    <property type="component" value="Unassembled WGS sequence"/>
</dbReference>
<dbReference type="CDD" id="cd00075">
    <property type="entry name" value="HATPase"/>
    <property type="match status" value="1"/>
</dbReference>
<keyword evidence="4" id="KW-0597">Phosphoprotein</keyword>
<evidence type="ECO:0000256" key="2">
    <source>
        <dbReference type="ARBA" id="ARBA00004141"/>
    </source>
</evidence>
<keyword evidence="7" id="KW-0547">Nucleotide-binding</keyword>
<evidence type="ECO:0000256" key="7">
    <source>
        <dbReference type="ARBA" id="ARBA00022741"/>
    </source>
</evidence>
<dbReference type="InterPro" id="IPR005467">
    <property type="entry name" value="His_kinase_dom"/>
</dbReference>
<evidence type="ECO:0000256" key="6">
    <source>
        <dbReference type="ARBA" id="ARBA00022692"/>
    </source>
</evidence>
<dbReference type="PROSITE" id="PS50885">
    <property type="entry name" value="HAMP"/>
    <property type="match status" value="1"/>
</dbReference>
<dbReference type="InterPro" id="IPR036097">
    <property type="entry name" value="HisK_dim/P_sf"/>
</dbReference>
<dbReference type="Pfam" id="PF00512">
    <property type="entry name" value="HisKA"/>
    <property type="match status" value="1"/>
</dbReference>
<dbReference type="CDD" id="cd00082">
    <property type="entry name" value="HisKA"/>
    <property type="match status" value="1"/>
</dbReference>
<organism evidence="16 17">
    <name type="scientific">Rugamonas brunnea</name>
    <dbReference type="NCBI Taxonomy" id="2758569"/>
    <lineage>
        <taxon>Bacteria</taxon>
        <taxon>Pseudomonadati</taxon>
        <taxon>Pseudomonadota</taxon>
        <taxon>Betaproteobacteria</taxon>
        <taxon>Burkholderiales</taxon>
        <taxon>Oxalobacteraceae</taxon>
        <taxon>Telluria group</taxon>
        <taxon>Rugamonas</taxon>
    </lineage>
</organism>
<evidence type="ECO:0000259" key="15">
    <source>
        <dbReference type="PROSITE" id="PS50885"/>
    </source>
</evidence>
<accession>A0A7W2ETX8</accession>
<dbReference type="InterPro" id="IPR003594">
    <property type="entry name" value="HATPase_dom"/>
</dbReference>
<gene>
    <name evidence="16" type="ORF">H3H37_15785</name>
</gene>
<evidence type="ECO:0000256" key="11">
    <source>
        <dbReference type="ARBA" id="ARBA00023012"/>
    </source>
</evidence>